<name>A0A3B0WFE6_9ZZZZ</name>
<proteinExistence type="predicted"/>
<dbReference type="PANTHER" id="PTHR12289">
    <property type="entry name" value="METAXIN RELATED"/>
    <property type="match status" value="1"/>
</dbReference>
<dbReference type="Gene3D" id="3.40.30.10">
    <property type="entry name" value="Glutaredoxin"/>
    <property type="match status" value="1"/>
</dbReference>
<reference evidence="2" key="1">
    <citation type="submission" date="2018-06" db="EMBL/GenBank/DDBJ databases">
        <authorList>
            <person name="Zhirakovskaya E."/>
        </authorList>
    </citation>
    <scope>NUCLEOTIDE SEQUENCE</scope>
</reference>
<dbReference type="InterPro" id="IPR033468">
    <property type="entry name" value="Metaxin_GST"/>
</dbReference>
<dbReference type="PROSITE" id="PS50404">
    <property type="entry name" value="GST_NTER"/>
    <property type="match status" value="1"/>
</dbReference>
<dbReference type="SUPFAM" id="SSF52833">
    <property type="entry name" value="Thioredoxin-like"/>
    <property type="match status" value="1"/>
</dbReference>
<evidence type="ECO:0000313" key="2">
    <source>
        <dbReference type="EMBL" id="VAW48089.1"/>
    </source>
</evidence>
<dbReference type="Pfam" id="PF17171">
    <property type="entry name" value="GST_C_6"/>
    <property type="match status" value="1"/>
</dbReference>
<dbReference type="InterPro" id="IPR050931">
    <property type="entry name" value="Mito_Protein_Transport_Metaxin"/>
</dbReference>
<dbReference type="InterPro" id="IPR026928">
    <property type="entry name" value="FAX/IsoI-like"/>
</dbReference>
<protein>
    <recommendedName>
        <fullName evidence="1">GST N-terminal domain-containing protein</fullName>
    </recommendedName>
</protein>
<dbReference type="PANTHER" id="PTHR12289:SF41">
    <property type="entry name" value="FAILED AXON CONNECTIONS-RELATED"/>
    <property type="match status" value="1"/>
</dbReference>
<dbReference type="EMBL" id="UOFC01000182">
    <property type="protein sequence ID" value="VAW48089.1"/>
    <property type="molecule type" value="Genomic_DNA"/>
</dbReference>
<organism evidence="2">
    <name type="scientific">hydrothermal vent metagenome</name>
    <dbReference type="NCBI Taxonomy" id="652676"/>
    <lineage>
        <taxon>unclassified sequences</taxon>
        <taxon>metagenomes</taxon>
        <taxon>ecological metagenomes</taxon>
    </lineage>
</organism>
<evidence type="ECO:0000259" key="1">
    <source>
        <dbReference type="PROSITE" id="PS50404"/>
    </source>
</evidence>
<sequence>GKNLGLIDASPFVAKVHLLLKIANLEYKTISSPKNLGKAPKGKLPFIIDGDKTIGDSQAIMEYLTDKYALNIDAHLSKEDAARAYLLGKSLDENLYWCLVWSRWQHEATWQTVKKEFFKGLPFPLSAVVPKLLRKKVSKSLYAQGMGRHSEQEIIAIADKTFQALSVLLADKAYFFGNEISSFDVTAFAFISSFTHSNIENEINTKAKSYKNLVSYSDRIISKYFD</sequence>
<dbReference type="SFLD" id="SFLDG01180">
    <property type="entry name" value="SUF1"/>
    <property type="match status" value="1"/>
</dbReference>
<feature type="domain" description="GST N-terminal" evidence="1">
    <location>
        <begin position="1"/>
        <end position="72"/>
    </location>
</feature>
<dbReference type="AlphaFoldDB" id="A0A3B0WFE6"/>
<dbReference type="InterPro" id="IPR036282">
    <property type="entry name" value="Glutathione-S-Trfase_C_sf"/>
</dbReference>
<dbReference type="InterPro" id="IPR004045">
    <property type="entry name" value="Glutathione_S-Trfase_N"/>
</dbReference>
<dbReference type="CDD" id="cd03193">
    <property type="entry name" value="GST_C_Metaxin"/>
    <property type="match status" value="1"/>
</dbReference>
<dbReference type="Pfam" id="PF17172">
    <property type="entry name" value="GST_N_4"/>
    <property type="match status" value="1"/>
</dbReference>
<accession>A0A3B0WFE6</accession>
<dbReference type="InterPro" id="IPR012336">
    <property type="entry name" value="Thioredoxin-like_fold"/>
</dbReference>
<dbReference type="InterPro" id="IPR040079">
    <property type="entry name" value="Glutathione_S-Trfase"/>
</dbReference>
<dbReference type="SFLD" id="SFLDG01200">
    <property type="entry name" value="SUF1.1"/>
    <property type="match status" value="1"/>
</dbReference>
<dbReference type="SUPFAM" id="SSF47616">
    <property type="entry name" value="GST C-terminal domain-like"/>
    <property type="match status" value="1"/>
</dbReference>
<dbReference type="InterPro" id="IPR036249">
    <property type="entry name" value="Thioredoxin-like_sf"/>
</dbReference>
<feature type="non-terminal residue" evidence="2">
    <location>
        <position position="1"/>
    </location>
</feature>
<dbReference type="Gene3D" id="1.20.1050.10">
    <property type="match status" value="1"/>
</dbReference>
<gene>
    <name evidence="2" type="ORF">MNBD_GAMMA03-1604</name>
</gene>
<dbReference type="SFLD" id="SFLDS00019">
    <property type="entry name" value="Glutathione_Transferase_(cytos"/>
    <property type="match status" value="1"/>
</dbReference>